<name>A0ABP0I596_9DINO</name>
<evidence type="ECO:0000313" key="2">
    <source>
        <dbReference type="Proteomes" id="UP001642484"/>
    </source>
</evidence>
<evidence type="ECO:0000313" key="1">
    <source>
        <dbReference type="EMBL" id="CAK8996474.1"/>
    </source>
</evidence>
<comment type="caution">
    <text evidence="1">The sequence shown here is derived from an EMBL/GenBank/DDBJ whole genome shotgun (WGS) entry which is preliminary data.</text>
</comment>
<organism evidence="1 2">
    <name type="scientific">Durusdinium trenchii</name>
    <dbReference type="NCBI Taxonomy" id="1381693"/>
    <lineage>
        <taxon>Eukaryota</taxon>
        <taxon>Sar</taxon>
        <taxon>Alveolata</taxon>
        <taxon>Dinophyceae</taxon>
        <taxon>Suessiales</taxon>
        <taxon>Symbiodiniaceae</taxon>
        <taxon>Durusdinium</taxon>
    </lineage>
</organism>
<proteinExistence type="predicted"/>
<dbReference type="EMBL" id="CAXAMN010001836">
    <property type="protein sequence ID" value="CAK8996474.1"/>
    <property type="molecule type" value="Genomic_DNA"/>
</dbReference>
<gene>
    <name evidence="1" type="ORF">CCMP2556_LOCUS4465</name>
</gene>
<sequence>MGTRVSLQEVSQDWDSRFIRPHGLSTLQPAMASPREAIEEFLWVPTAFTAQSSVASVNRSAARGLEAIQHAKEVIPGQRKELNEVMNARMAELAPLCSKYMFRRAELQGLSAAQCLAAQGRLNAEQLTDDGGPPGCVDLRQTKSQGDPRLPGKTCTWGYGKHKLKCSARLDYLRDREAVPGSDPDGEALSMDDWVRRWCHPKFSVPARALNADLAAGQHVSNEEAELEAEALKPAGDNPDKALLFVEHMLIPPEREDGFVWLGASRLLSSQWRSDAFRPVEKTSVGLDQAGATDLRWFISAEGWCSLVKTAELRGLELVPARVFWPAVFCKAKRKDAGLLFGSERWNCERPFSESLLGVAGSWLWVPAGLIPPFCRALCQPWVCAIVQSDQSTIL</sequence>
<keyword evidence="2" id="KW-1185">Reference proteome</keyword>
<dbReference type="Proteomes" id="UP001642484">
    <property type="component" value="Unassembled WGS sequence"/>
</dbReference>
<protein>
    <submittedName>
        <fullName evidence="1">Uncharacterized protein</fullName>
    </submittedName>
</protein>
<reference evidence="1 2" key="1">
    <citation type="submission" date="2024-02" db="EMBL/GenBank/DDBJ databases">
        <authorList>
            <person name="Chen Y."/>
            <person name="Shah S."/>
            <person name="Dougan E. K."/>
            <person name="Thang M."/>
            <person name="Chan C."/>
        </authorList>
    </citation>
    <scope>NUCLEOTIDE SEQUENCE [LARGE SCALE GENOMIC DNA]</scope>
</reference>
<accession>A0ABP0I596</accession>